<evidence type="ECO:0000256" key="9">
    <source>
        <dbReference type="RuleBase" id="RU000688"/>
    </source>
</evidence>
<evidence type="ECO:0000256" key="5">
    <source>
        <dbReference type="ARBA" id="ARBA00023040"/>
    </source>
</evidence>
<gene>
    <name evidence="12" type="ORF">PYW07_006192</name>
</gene>
<accession>A0AAD8DX82</accession>
<dbReference type="SUPFAM" id="SSF81321">
    <property type="entry name" value="Family A G protein-coupled receptor-like"/>
    <property type="match status" value="1"/>
</dbReference>
<evidence type="ECO:0000256" key="10">
    <source>
        <dbReference type="SAM" id="Phobius"/>
    </source>
</evidence>
<keyword evidence="6 10" id="KW-0472">Membrane</keyword>
<dbReference type="Gene3D" id="1.20.1070.10">
    <property type="entry name" value="Rhodopsin 7-helix transmembrane proteins"/>
    <property type="match status" value="1"/>
</dbReference>
<evidence type="ECO:0000256" key="3">
    <source>
        <dbReference type="ARBA" id="ARBA00022692"/>
    </source>
</evidence>
<protein>
    <recommendedName>
        <fullName evidence="11">G-protein coupled receptors family 1 profile domain-containing protein</fullName>
    </recommendedName>
</protein>
<feature type="transmembrane region" description="Helical" evidence="10">
    <location>
        <begin position="122"/>
        <end position="143"/>
    </location>
</feature>
<proteinExistence type="inferred from homology"/>
<evidence type="ECO:0000313" key="12">
    <source>
        <dbReference type="EMBL" id="KAJ8728496.1"/>
    </source>
</evidence>
<feature type="transmembrane region" description="Helical" evidence="10">
    <location>
        <begin position="164"/>
        <end position="185"/>
    </location>
</feature>
<feature type="transmembrane region" description="Helical" evidence="10">
    <location>
        <begin position="214"/>
        <end position="238"/>
    </location>
</feature>
<keyword evidence="8 9" id="KW-0807">Transducer</keyword>
<dbReference type="Pfam" id="PF00001">
    <property type="entry name" value="7tm_1"/>
    <property type="match status" value="1"/>
</dbReference>
<comment type="similarity">
    <text evidence="2 9">Belongs to the G-protein coupled receptor 1 family.</text>
</comment>
<keyword evidence="7 9" id="KW-0675">Receptor</keyword>
<dbReference type="PRINTS" id="PR00237">
    <property type="entry name" value="GPCRRHODOPSN"/>
</dbReference>
<sequence length="368" mass="41313">MAEFFRANETESQFFQRCTNLSYFDCSEEEMLFLMMGPRTLPLQKIVPISVLLLVIFLTGVVGNVAVCVVIVKHPAMHTATNYYLFSLALSDLLLLLFGLPNDLSVSWHQYPYSLGIVFCKLRALISEAASYVSVLTIVAFSLERYLAICHPLHLYAMAGLRRALRIVAALWLVSLLAASPFALYTTVSYHDYPPGSGNNSLESAFCAMLEMPSWYLCELSSLLFFILPGLIILGLYVRMGLRIRYVLGTTHASKPGSPGTLNGVNGSVHGEARQAQSKKTIIRMLVHHQYINMAKKVQNHNNLSDDEYNEELVKACIEAEKQIQAPEDVCDGCRWREWWQWRAANGATLLEALLLLEFAALERLHKG</sequence>
<comment type="caution">
    <text evidence="12">The sequence shown here is derived from an EMBL/GenBank/DDBJ whole genome shotgun (WGS) entry which is preliminary data.</text>
</comment>
<name>A0AAD8DX82_MYTSE</name>
<dbReference type="Proteomes" id="UP001231518">
    <property type="component" value="Chromosome 19"/>
</dbReference>
<feature type="domain" description="G-protein coupled receptors family 1 profile" evidence="11">
    <location>
        <begin position="63"/>
        <end position="287"/>
    </location>
</feature>
<dbReference type="GO" id="GO:0005886">
    <property type="term" value="C:plasma membrane"/>
    <property type="evidence" value="ECO:0007669"/>
    <property type="project" value="TreeGrafter"/>
</dbReference>
<keyword evidence="5 9" id="KW-0297">G-protein coupled receptor</keyword>
<dbReference type="GO" id="GO:0008188">
    <property type="term" value="F:neuropeptide receptor activity"/>
    <property type="evidence" value="ECO:0007669"/>
    <property type="project" value="TreeGrafter"/>
</dbReference>
<keyword evidence="13" id="KW-1185">Reference proteome</keyword>
<dbReference type="InterPro" id="IPR000276">
    <property type="entry name" value="GPCR_Rhodpsn"/>
</dbReference>
<reference evidence="12" key="1">
    <citation type="submission" date="2023-03" db="EMBL/GenBank/DDBJ databases">
        <title>Chromosome-level genomes of two armyworms, Mythimna separata and Mythimna loreyi, provide insights into the biosynthesis and reception of sex pheromones.</title>
        <authorList>
            <person name="Zhao H."/>
        </authorList>
    </citation>
    <scope>NUCLEOTIDE SEQUENCE</scope>
    <source>
        <strain evidence="12">BeijingLab</strain>
        <tissue evidence="12">Pupa</tissue>
    </source>
</reference>
<dbReference type="InterPro" id="IPR017452">
    <property type="entry name" value="GPCR_Rhodpsn_7TM"/>
</dbReference>
<evidence type="ECO:0000256" key="4">
    <source>
        <dbReference type="ARBA" id="ARBA00022989"/>
    </source>
</evidence>
<dbReference type="PANTHER" id="PTHR24243:SF107">
    <property type="entry name" value="NEUROPEPTIDES CAPA RECEPTOR"/>
    <property type="match status" value="1"/>
</dbReference>
<comment type="subcellular location">
    <subcellularLocation>
        <location evidence="1">Membrane</location>
        <topology evidence="1">Multi-pass membrane protein</topology>
    </subcellularLocation>
</comment>
<keyword evidence="4 10" id="KW-1133">Transmembrane helix</keyword>
<dbReference type="PANTHER" id="PTHR24243">
    <property type="entry name" value="G-PROTEIN COUPLED RECEPTOR"/>
    <property type="match status" value="1"/>
</dbReference>
<evidence type="ECO:0000256" key="7">
    <source>
        <dbReference type="ARBA" id="ARBA00023170"/>
    </source>
</evidence>
<evidence type="ECO:0000256" key="8">
    <source>
        <dbReference type="ARBA" id="ARBA00023224"/>
    </source>
</evidence>
<evidence type="ECO:0000259" key="11">
    <source>
        <dbReference type="PROSITE" id="PS50262"/>
    </source>
</evidence>
<organism evidence="12 13">
    <name type="scientific">Mythimna separata</name>
    <name type="common">Oriental armyworm</name>
    <name type="synonym">Pseudaletia separata</name>
    <dbReference type="NCBI Taxonomy" id="271217"/>
    <lineage>
        <taxon>Eukaryota</taxon>
        <taxon>Metazoa</taxon>
        <taxon>Ecdysozoa</taxon>
        <taxon>Arthropoda</taxon>
        <taxon>Hexapoda</taxon>
        <taxon>Insecta</taxon>
        <taxon>Pterygota</taxon>
        <taxon>Neoptera</taxon>
        <taxon>Endopterygota</taxon>
        <taxon>Lepidoptera</taxon>
        <taxon>Glossata</taxon>
        <taxon>Ditrysia</taxon>
        <taxon>Noctuoidea</taxon>
        <taxon>Noctuidae</taxon>
        <taxon>Noctuinae</taxon>
        <taxon>Hadenini</taxon>
        <taxon>Mythimna</taxon>
    </lineage>
</organism>
<dbReference type="PROSITE" id="PS00237">
    <property type="entry name" value="G_PROTEIN_RECEP_F1_1"/>
    <property type="match status" value="1"/>
</dbReference>
<evidence type="ECO:0000256" key="1">
    <source>
        <dbReference type="ARBA" id="ARBA00004141"/>
    </source>
</evidence>
<dbReference type="PROSITE" id="PS50262">
    <property type="entry name" value="G_PROTEIN_RECEP_F1_2"/>
    <property type="match status" value="1"/>
</dbReference>
<dbReference type="AlphaFoldDB" id="A0AAD8DX82"/>
<evidence type="ECO:0000256" key="6">
    <source>
        <dbReference type="ARBA" id="ARBA00023136"/>
    </source>
</evidence>
<evidence type="ECO:0000313" key="13">
    <source>
        <dbReference type="Proteomes" id="UP001231518"/>
    </source>
</evidence>
<feature type="transmembrane region" description="Helical" evidence="10">
    <location>
        <begin position="46"/>
        <end position="71"/>
    </location>
</feature>
<evidence type="ECO:0000256" key="2">
    <source>
        <dbReference type="ARBA" id="ARBA00010663"/>
    </source>
</evidence>
<feature type="transmembrane region" description="Helical" evidence="10">
    <location>
        <begin position="83"/>
        <end position="102"/>
    </location>
</feature>
<dbReference type="EMBL" id="JARGEI010000007">
    <property type="protein sequence ID" value="KAJ8728496.1"/>
    <property type="molecule type" value="Genomic_DNA"/>
</dbReference>
<keyword evidence="3 9" id="KW-0812">Transmembrane</keyword>